<dbReference type="EMBL" id="CP097899">
    <property type="protein sequence ID" value="URN92577.1"/>
    <property type="molecule type" value="Genomic_DNA"/>
</dbReference>
<dbReference type="KEGG" id="plig:NAG76_11760"/>
<dbReference type="AlphaFoldDB" id="A0A9J6Z9Q2"/>
<accession>A0A9J6Z9Q2</accession>
<evidence type="ECO:0000313" key="1">
    <source>
        <dbReference type="EMBL" id="URN92577.1"/>
    </source>
</evidence>
<proteinExistence type="predicted"/>
<protein>
    <submittedName>
        <fullName evidence="1">Uncharacterized protein</fullName>
    </submittedName>
</protein>
<name>A0A9J6Z9Q2_9BACL</name>
<sequence>MLIYKMLIIPLMLVIWLMMYTEQLDHELSMKAYYKGKQAVNRGAHAGALQLEEQQLSEGIFAIDPEMAYQMATEYLYANLQLDQSGNPTSQSYLRERVEILHFEVLDASLTYPFEYSLSEYGYSTTFDRPAVVIVIRMKYPRIFSSNNPVEWNIIGNSQLVFQ</sequence>
<evidence type="ECO:0000313" key="2">
    <source>
        <dbReference type="Proteomes" id="UP001056756"/>
    </source>
</evidence>
<gene>
    <name evidence="1" type="ORF">NAG76_11760</name>
</gene>
<organism evidence="1 2">
    <name type="scientific">Candidatus Pristimantibacillus lignocellulolyticus</name>
    <dbReference type="NCBI Taxonomy" id="2994561"/>
    <lineage>
        <taxon>Bacteria</taxon>
        <taxon>Bacillati</taxon>
        <taxon>Bacillota</taxon>
        <taxon>Bacilli</taxon>
        <taxon>Bacillales</taxon>
        <taxon>Paenibacillaceae</taxon>
        <taxon>Candidatus Pristimantibacillus</taxon>
    </lineage>
</organism>
<reference evidence="1" key="1">
    <citation type="submission" date="2022-05" db="EMBL/GenBank/DDBJ databases">
        <title>Novel bacterial taxa in a minimal lignocellulolytic consortium and its capacity to transform plastics disclosed by genome-resolved metagenomics.</title>
        <authorList>
            <person name="Rodriguez C.A.D."/>
            <person name="Diaz-Garcia L."/>
            <person name="Herrera K."/>
            <person name="Tarazona N.A."/>
            <person name="Sproer C."/>
            <person name="Overmann J."/>
            <person name="Jimenez D.J."/>
        </authorList>
    </citation>
    <scope>NUCLEOTIDE SEQUENCE</scope>
    <source>
        <strain evidence="1">MAG5</strain>
    </source>
</reference>
<dbReference type="Proteomes" id="UP001056756">
    <property type="component" value="Chromosome"/>
</dbReference>